<comment type="caution">
    <text evidence="1">The sequence shown here is derived from an EMBL/GenBank/DDBJ whole genome shotgun (WGS) entry which is preliminary data.</text>
</comment>
<dbReference type="EMBL" id="BSXS01002779">
    <property type="protein sequence ID" value="GME79837.1"/>
    <property type="molecule type" value="Genomic_DNA"/>
</dbReference>
<organism evidence="1 2">
    <name type="scientific">Ambrosiozyma monospora</name>
    <name type="common">Yeast</name>
    <name type="synonym">Endomycopsis monosporus</name>
    <dbReference type="NCBI Taxonomy" id="43982"/>
    <lineage>
        <taxon>Eukaryota</taxon>
        <taxon>Fungi</taxon>
        <taxon>Dikarya</taxon>
        <taxon>Ascomycota</taxon>
        <taxon>Saccharomycotina</taxon>
        <taxon>Pichiomycetes</taxon>
        <taxon>Pichiales</taxon>
        <taxon>Pichiaceae</taxon>
        <taxon>Ambrosiozyma</taxon>
    </lineage>
</organism>
<keyword evidence="2" id="KW-1185">Reference proteome</keyword>
<name>A0ACB5T2T8_AMBMO</name>
<sequence>MWSSKWIPITSDGAGDYECIDLNPTWKGRWGQVILRTEASDFVLQGKSFKDYFSKLVKDVLDGKYDDHYNYFIYD</sequence>
<protein>
    <submittedName>
        <fullName evidence="1">Unnamed protein product</fullName>
    </submittedName>
</protein>
<reference evidence="1" key="1">
    <citation type="submission" date="2023-04" db="EMBL/GenBank/DDBJ databases">
        <title>Ambrosiozyma monospora NBRC 10751.</title>
        <authorList>
            <person name="Ichikawa N."/>
            <person name="Sato H."/>
            <person name="Tonouchi N."/>
        </authorList>
    </citation>
    <scope>NUCLEOTIDE SEQUENCE</scope>
    <source>
        <strain evidence="1">NBRC 10751</strain>
    </source>
</reference>
<gene>
    <name evidence="1" type="ORF">Amon02_000415100</name>
</gene>
<accession>A0ACB5T2T8</accession>
<evidence type="ECO:0000313" key="2">
    <source>
        <dbReference type="Proteomes" id="UP001165064"/>
    </source>
</evidence>
<dbReference type="Proteomes" id="UP001165064">
    <property type="component" value="Unassembled WGS sequence"/>
</dbReference>
<proteinExistence type="predicted"/>
<evidence type="ECO:0000313" key="1">
    <source>
        <dbReference type="EMBL" id="GME79837.1"/>
    </source>
</evidence>